<sequence length="96" mass="10947">MGLKIAEQKGLKDVKVFQLCESDAVAAYTQEEAKEFYQNLTGIKDDELYDYDLVEIVPMDAKIRKSEDSQELITVKEIVEMYWEGEPFIALSTGGF</sequence>
<dbReference type="EMBL" id="FNHF01000002">
    <property type="protein sequence ID" value="SDM15194.1"/>
    <property type="molecule type" value="Genomic_DNA"/>
</dbReference>
<dbReference type="RefSeq" id="WP_074598420.1">
    <property type="nucleotide sequence ID" value="NZ_FNHF01000002.1"/>
</dbReference>
<evidence type="ECO:0000313" key="1">
    <source>
        <dbReference type="EMBL" id="SDM15194.1"/>
    </source>
</evidence>
<dbReference type="AlphaFoldDB" id="A0A1G9QW26"/>
<dbReference type="STRING" id="482461.SAMN05216244_1695"/>
<keyword evidence="2" id="KW-1185">Reference proteome</keyword>
<organism evidence="1 2">
    <name type="scientific">Sediminibacillus halophilus</name>
    <dbReference type="NCBI Taxonomy" id="482461"/>
    <lineage>
        <taxon>Bacteria</taxon>
        <taxon>Bacillati</taxon>
        <taxon>Bacillota</taxon>
        <taxon>Bacilli</taxon>
        <taxon>Bacillales</taxon>
        <taxon>Bacillaceae</taxon>
        <taxon>Sediminibacillus</taxon>
    </lineage>
</organism>
<proteinExistence type="predicted"/>
<name>A0A1G9QW26_9BACI</name>
<protein>
    <submittedName>
        <fullName evidence="1">Uncharacterized protein</fullName>
    </submittedName>
</protein>
<dbReference type="OrthoDB" id="2628167at2"/>
<reference evidence="2" key="1">
    <citation type="submission" date="2016-10" db="EMBL/GenBank/DDBJ databases">
        <authorList>
            <person name="Varghese N."/>
            <person name="Submissions S."/>
        </authorList>
    </citation>
    <scope>NUCLEOTIDE SEQUENCE [LARGE SCALE GENOMIC DNA]</scope>
    <source>
        <strain evidence="2">CGMCC 1.6199</strain>
    </source>
</reference>
<gene>
    <name evidence="1" type="ORF">SAMN05216244_1695</name>
</gene>
<accession>A0A1G9QW26</accession>
<evidence type="ECO:0000313" key="2">
    <source>
        <dbReference type="Proteomes" id="UP000182347"/>
    </source>
</evidence>
<dbReference type="Proteomes" id="UP000182347">
    <property type="component" value="Unassembled WGS sequence"/>
</dbReference>